<gene>
    <name evidence="1" type="ORF">QP939_04205</name>
</gene>
<keyword evidence="2" id="KW-1185">Reference proteome</keyword>
<dbReference type="EMBL" id="CP127173">
    <property type="protein sequence ID" value="WIV57893.1"/>
    <property type="molecule type" value="Genomic_DNA"/>
</dbReference>
<proteinExistence type="predicted"/>
<name>A0ABY8XQK3_9PSEU</name>
<sequence length="189" mass="20601">MFVYGVSISDVQSVVRDVSDSLYDGNLTVRTGEDRSNRAGPRARFTLRTLNSAGAGAKGSASWSGSGTGPNGRRRTISACWHAHYDVLAELFARFPHARVVTAIATYTAPTFHDRALATASLNVGCQLWPVTAPECCECDHSVYTDRVDSPDYMPSVDAMRPSSDVEYFLDQLDRVLAESTSRESELVS</sequence>
<evidence type="ECO:0000313" key="1">
    <source>
        <dbReference type="EMBL" id="WIV57893.1"/>
    </source>
</evidence>
<protein>
    <submittedName>
        <fullName evidence="1">Uncharacterized protein</fullName>
    </submittedName>
</protein>
<reference evidence="1 2" key="1">
    <citation type="submission" date="2023-06" db="EMBL/GenBank/DDBJ databases">
        <authorList>
            <person name="Oyuntsetseg B."/>
            <person name="Kim S.B."/>
        </authorList>
    </citation>
    <scope>NUCLEOTIDE SEQUENCE [LARGE SCALE GENOMIC DNA]</scope>
    <source>
        <strain evidence="1 2">2-2</strain>
    </source>
</reference>
<evidence type="ECO:0000313" key="2">
    <source>
        <dbReference type="Proteomes" id="UP001227101"/>
    </source>
</evidence>
<organism evidence="1 2">
    <name type="scientific">Amycolatopsis nalaikhensis</name>
    <dbReference type="NCBI Taxonomy" id="715472"/>
    <lineage>
        <taxon>Bacteria</taxon>
        <taxon>Bacillati</taxon>
        <taxon>Actinomycetota</taxon>
        <taxon>Actinomycetes</taxon>
        <taxon>Pseudonocardiales</taxon>
        <taxon>Pseudonocardiaceae</taxon>
        <taxon>Amycolatopsis</taxon>
    </lineage>
</organism>
<dbReference type="RefSeq" id="WP_285455212.1">
    <property type="nucleotide sequence ID" value="NZ_CP127173.1"/>
</dbReference>
<dbReference type="Proteomes" id="UP001227101">
    <property type="component" value="Chromosome"/>
</dbReference>
<accession>A0ABY8XQK3</accession>